<reference evidence="1" key="1">
    <citation type="journal article" date="2015" name="Nature">
        <title>Complex archaea that bridge the gap between prokaryotes and eukaryotes.</title>
        <authorList>
            <person name="Spang A."/>
            <person name="Saw J.H."/>
            <person name="Jorgensen S.L."/>
            <person name="Zaremba-Niedzwiedzka K."/>
            <person name="Martijn J."/>
            <person name="Lind A.E."/>
            <person name="van Eijk R."/>
            <person name="Schleper C."/>
            <person name="Guy L."/>
            <person name="Ettema T.J."/>
        </authorList>
    </citation>
    <scope>NUCLEOTIDE SEQUENCE</scope>
</reference>
<protein>
    <submittedName>
        <fullName evidence="1">Uncharacterized protein</fullName>
    </submittedName>
</protein>
<dbReference type="AlphaFoldDB" id="A0A0F9QM51"/>
<gene>
    <name evidence="1" type="ORF">LCGC14_1077190</name>
</gene>
<accession>A0A0F9QM51</accession>
<feature type="non-terminal residue" evidence="1">
    <location>
        <position position="1"/>
    </location>
</feature>
<sequence length="341" mass="40096">FMKSISFLNKSNNAIIIWKNFIKLHRDNADVWLTDWEQKITKKEEENFLDSFGNFSPIHPDLINRFKIDKVSLLNSRVNNLDFMDLENLFYYISNLRMLDLDLPFNNIEILEIVKNYMNGNIFSSSKNNIPDIKSIFYGLTIFSELNLWDNTNVIDVSRIEKFIKLNLKNFIPEKLEVNVYSLLCLKVMEKNDLLIMDMDFPLNLVLNLKLSNLEEYSPIQDVYNHLTVIRLFNKRADIIELKRKYLNEIKKFTTSIGSINNIITESAKALLIIDLLSLKEEEPDLCSGLLNFIINSTTFFNLINLNEDFNWRNNQLGYKIELKMLFWALLACSQYAPRKA</sequence>
<organism evidence="1">
    <name type="scientific">marine sediment metagenome</name>
    <dbReference type="NCBI Taxonomy" id="412755"/>
    <lineage>
        <taxon>unclassified sequences</taxon>
        <taxon>metagenomes</taxon>
        <taxon>ecological metagenomes</taxon>
    </lineage>
</organism>
<evidence type="ECO:0000313" key="1">
    <source>
        <dbReference type="EMBL" id="KKN06438.1"/>
    </source>
</evidence>
<comment type="caution">
    <text evidence="1">The sequence shown here is derived from an EMBL/GenBank/DDBJ whole genome shotgun (WGS) entry which is preliminary data.</text>
</comment>
<dbReference type="EMBL" id="LAZR01004691">
    <property type="protein sequence ID" value="KKN06438.1"/>
    <property type="molecule type" value="Genomic_DNA"/>
</dbReference>
<name>A0A0F9QM51_9ZZZZ</name>
<proteinExistence type="predicted"/>